<dbReference type="Proteomes" id="UP000298127">
    <property type="component" value="Unassembled WGS sequence"/>
</dbReference>
<dbReference type="RefSeq" id="WP_135119504.1">
    <property type="nucleotide sequence ID" value="NZ_SPQZ01000002.1"/>
</dbReference>
<gene>
    <name evidence="2" type="ORF">E4M00_05765</name>
</gene>
<accession>A0A4Y9R2X8</accession>
<protein>
    <submittedName>
        <fullName evidence="2">Uncharacterized protein</fullName>
    </submittedName>
</protein>
<keyword evidence="3" id="KW-1185">Reference proteome</keyword>
<organism evidence="2 3">
    <name type="scientific">Orlajensenia leifsoniae</name>
    <dbReference type="NCBI Taxonomy" id="2561933"/>
    <lineage>
        <taxon>Bacteria</taxon>
        <taxon>Bacillati</taxon>
        <taxon>Actinomycetota</taxon>
        <taxon>Actinomycetes</taxon>
        <taxon>Micrococcales</taxon>
        <taxon>Microbacteriaceae</taxon>
        <taxon>Orlajensenia</taxon>
    </lineage>
</organism>
<comment type="caution">
    <text evidence="2">The sequence shown here is derived from an EMBL/GenBank/DDBJ whole genome shotgun (WGS) entry which is preliminary data.</text>
</comment>
<reference evidence="2 3" key="1">
    <citation type="journal article" date="2018" name="J. Microbiol.">
        <title>Leifsonia flava sp. nov., a novel actinobacterium isolated from the rhizosphere of Aquilegia viridiflora.</title>
        <authorList>
            <person name="Cai Y."/>
            <person name="Tao W.Z."/>
            <person name="Ma Y.J."/>
            <person name="Cheng J."/>
            <person name="Zhang M.Y."/>
            <person name="Zhang Y.X."/>
        </authorList>
    </citation>
    <scope>NUCLEOTIDE SEQUENCE [LARGE SCALE GENOMIC DNA]</scope>
    <source>
        <strain evidence="2 3">SYP-B2174</strain>
    </source>
</reference>
<dbReference type="EMBL" id="SPQZ01000002">
    <property type="protein sequence ID" value="TFV99001.1"/>
    <property type="molecule type" value="Genomic_DNA"/>
</dbReference>
<evidence type="ECO:0000313" key="3">
    <source>
        <dbReference type="Proteomes" id="UP000298127"/>
    </source>
</evidence>
<dbReference type="AlphaFoldDB" id="A0A4Y9R2X8"/>
<sequence>MKRWILITAALVVGVIAAAVALPGVVGTSYAAWNATAPVAAGVSAGTWSATPTPTPTPPASGNPITSGSGPTTIVALNWQLSSPVQFCTSGLKVGTTSSTPVPWVLRIDTKQAPFNGAAPTQIEPTATTTGPNASGILTITGQNSISGSQTQDVSICIYTGGKPPAVAAAGSSTYTVGSFEITSYNGFDYACIRGTVTGYSQFYVGWTATIDWDAVLAAKYGRGTTAYQNLIAKPLGSWLATGPRGGGTMAVTRSGNVYTGSGSDGWTSSGTKVGETQVVTACT</sequence>
<evidence type="ECO:0000313" key="2">
    <source>
        <dbReference type="EMBL" id="TFV99001.1"/>
    </source>
</evidence>
<feature type="region of interest" description="Disordered" evidence="1">
    <location>
        <begin position="49"/>
        <end position="68"/>
    </location>
</feature>
<proteinExistence type="predicted"/>
<name>A0A4Y9R2X8_9MICO</name>
<evidence type="ECO:0000256" key="1">
    <source>
        <dbReference type="SAM" id="MobiDB-lite"/>
    </source>
</evidence>